<dbReference type="InterPro" id="IPR032675">
    <property type="entry name" value="LRR_dom_sf"/>
</dbReference>
<dbReference type="SUPFAM" id="SSF52047">
    <property type="entry name" value="RNI-like"/>
    <property type="match status" value="1"/>
</dbReference>
<dbReference type="AlphaFoldDB" id="A0AAD5RPC1"/>
<reference evidence="1" key="1">
    <citation type="submission" date="2022-07" db="EMBL/GenBank/DDBJ databases">
        <title>Draft genome sequence of Zalerion maritima ATCC 34329, a (micro)plastics degrading marine fungus.</title>
        <authorList>
            <person name="Paco A."/>
            <person name="Goncalves M.F.M."/>
            <person name="Rocha-Santos T.A.P."/>
            <person name="Alves A."/>
        </authorList>
    </citation>
    <scope>NUCLEOTIDE SEQUENCE</scope>
    <source>
        <strain evidence="1">ATCC 34329</strain>
    </source>
</reference>
<proteinExistence type="predicted"/>
<protein>
    <recommendedName>
        <fullName evidence="3">F-box domain-containing protein</fullName>
    </recommendedName>
</protein>
<evidence type="ECO:0008006" key="3">
    <source>
        <dbReference type="Google" id="ProtNLM"/>
    </source>
</evidence>
<evidence type="ECO:0000313" key="1">
    <source>
        <dbReference type="EMBL" id="KAJ2901010.1"/>
    </source>
</evidence>
<comment type="caution">
    <text evidence="1">The sequence shown here is derived from an EMBL/GenBank/DDBJ whole genome shotgun (WGS) entry which is preliminary data.</text>
</comment>
<gene>
    <name evidence="1" type="ORF">MKZ38_002136</name>
</gene>
<dbReference type="Gene3D" id="3.80.10.10">
    <property type="entry name" value="Ribonuclease Inhibitor"/>
    <property type="match status" value="2"/>
</dbReference>
<accession>A0AAD5RPC1</accession>
<organism evidence="1 2">
    <name type="scientific">Zalerion maritima</name>
    <dbReference type="NCBI Taxonomy" id="339359"/>
    <lineage>
        <taxon>Eukaryota</taxon>
        <taxon>Fungi</taxon>
        <taxon>Dikarya</taxon>
        <taxon>Ascomycota</taxon>
        <taxon>Pezizomycotina</taxon>
        <taxon>Sordariomycetes</taxon>
        <taxon>Lulworthiomycetidae</taxon>
        <taxon>Lulworthiales</taxon>
        <taxon>Lulworthiaceae</taxon>
        <taxon>Zalerion</taxon>
    </lineage>
</organism>
<sequence>MATLEDLPAEVVLLIARAIVEKRDYNSLLSWSLLSKRFATITIPVLYGFCEHSPAASADILLLEKTITLWRSIILSCLSQTAFPYALYLKTLNMGALHRDLLADIAGNADMRNKLFGGPHMSKFLFQMPMMGTTRTTRARLPPLEFQGIIDAVGHTISEYLKRSEEIVGKPAALETLEGNHIRANLLPVWTRCMPRLTSLQLSEGSAIQPDLGTAIAEACPQFREVRCYMCIGNEVDQDMAAFIRNLPQNQLQQFEILSGNVLAEHTFRALSERHGSSLQIFSMQIGNSGIKAIPELDRCSALRSIELDFDRLMTDESEQRAVGAWIEKCHGLENLGIKNAQFLGHILKPVLESDEIRLKELKVDRSPLAGENWFQQLGTQTDLEVLEVTTPREDYNWTRDEPGYKDLAQSVQKLHKLKTLVLRCMQIDEAQLENIITALPTLRDLSWFTDLAYDESLVILQLAPNLQSLTCYGTSQFSFEAMRDFIQTLAARKEQHWGFRFQVLNQYGVRELKLSNEEERFLKMEVEERLGGTMLLTYIMDEDEMHEDDFSD</sequence>
<dbReference type="PANTHER" id="PTHR38926">
    <property type="entry name" value="F-BOX DOMAIN CONTAINING PROTEIN, EXPRESSED"/>
    <property type="match status" value="1"/>
</dbReference>
<dbReference type="Proteomes" id="UP001201980">
    <property type="component" value="Unassembled WGS sequence"/>
</dbReference>
<keyword evidence="2" id="KW-1185">Reference proteome</keyword>
<name>A0AAD5RPC1_9PEZI</name>
<dbReference type="EMBL" id="JAKWBI020000162">
    <property type="protein sequence ID" value="KAJ2901010.1"/>
    <property type="molecule type" value="Genomic_DNA"/>
</dbReference>
<evidence type="ECO:0000313" key="2">
    <source>
        <dbReference type="Proteomes" id="UP001201980"/>
    </source>
</evidence>
<dbReference type="PANTHER" id="PTHR38926:SF5">
    <property type="entry name" value="F-BOX AND LEUCINE-RICH REPEAT PROTEIN 6"/>
    <property type="match status" value="1"/>
</dbReference>